<dbReference type="OrthoDB" id="3270120at2759"/>
<evidence type="ECO:0000313" key="2">
    <source>
        <dbReference type="Proteomes" id="UP000054097"/>
    </source>
</evidence>
<sequence>MPVGDRKEHVKEDENPHRLSFHGITPHDTETFCPRSHGMSAHMAVLTLAGVCHKWHEAILHTPAFWTHISLQPTLRELRSSIATSIHNYPARLVLQLERTKSAPLEIRWLVSGEPHPQLVDIIHSLAPLSRWRTLGLRLSTMYMESTRIIYVKPAVPQPIGRLTNLTELRFMVR</sequence>
<evidence type="ECO:0008006" key="3">
    <source>
        <dbReference type="Google" id="ProtNLM"/>
    </source>
</evidence>
<proteinExistence type="predicted"/>
<name>A0A0C3ALI9_SERVB</name>
<gene>
    <name evidence="1" type="ORF">M408DRAFT_148760</name>
</gene>
<organism evidence="1 2">
    <name type="scientific">Serendipita vermifera MAFF 305830</name>
    <dbReference type="NCBI Taxonomy" id="933852"/>
    <lineage>
        <taxon>Eukaryota</taxon>
        <taxon>Fungi</taxon>
        <taxon>Dikarya</taxon>
        <taxon>Basidiomycota</taxon>
        <taxon>Agaricomycotina</taxon>
        <taxon>Agaricomycetes</taxon>
        <taxon>Sebacinales</taxon>
        <taxon>Serendipitaceae</taxon>
        <taxon>Serendipita</taxon>
    </lineage>
</organism>
<keyword evidence="2" id="KW-1185">Reference proteome</keyword>
<dbReference type="AlphaFoldDB" id="A0A0C3ALI9"/>
<evidence type="ECO:0000313" key="1">
    <source>
        <dbReference type="EMBL" id="KIM20126.1"/>
    </source>
</evidence>
<dbReference type="EMBL" id="KN824472">
    <property type="protein sequence ID" value="KIM20126.1"/>
    <property type="molecule type" value="Genomic_DNA"/>
</dbReference>
<accession>A0A0C3ALI9</accession>
<dbReference type="Proteomes" id="UP000054097">
    <property type="component" value="Unassembled WGS sequence"/>
</dbReference>
<reference evidence="2" key="2">
    <citation type="submission" date="2015-01" db="EMBL/GenBank/DDBJ databases">
        <title>Evolutionary Origins and Diversification of the Mycorrhizal Mutualists.</title>
        <authorList>
            <consortium name="DOE Joint Genome Institute"/>
            <consortium name="Mycorrhizal Genomics Consortium"/>
            <person name="Kohler A."/>
            <person name="Kuo A."/>
            <person name="Nagy L.G."/>
            <person name="Floudas D."/>
            <person name="Copeland A."/>
            <person name="Barry K.W."/>
            <person name="Cichocki N."/>
            <person name="Veneault-Fourrey C."/>
            <person name="LaButti K."/>
            <person name="Lindquist E.A."/>
            <person name="Lipzen A."/>
            <person name="Lundell T."/>
            <person name="Morin E."/>
            <person name="Murat C."/>
            <person name="Riley R."/>
            <person name="Ohm R."/>
            <person name="Sun H."/>
            <person name="Tunlid A."/>
            <person name="Henrissat B."/>
            <person name="Grigoriev I.V."/>
            <person name="Hibbett D.S."/>
            <person name="Martin F."/>
        </authorList>
    </citation>
    <scope>NUCLEOTIDE SEQUENCE [LARGE SCALE GENOMIC DNA]</scope>
    <source>
        <strain evidence="2">MAFF 305830</strain>
    </source>
</reference>
<dbReference type="HOGENOM" id="CLU_1541047_0_0_1"/>
<reference evidence="1 2" key="1">
    <citation type="submission" date="2014-04" db="EMBL/GenBank/DDBJ databases">
        <authorList>
            <consortium name="DOE Joint Genome Institute"/>
            <person name="Kuo A."/>
            <person name="Zuccaro A."/>
            <person name="Kohler A."/>
            <person name="Nagy L.G."/>
            <person name="Floudas D."/>
            <person name="Copeland A."/>
            <person name="Barry K.W."/>
            <person name="Cichocki N."/>
            <person name="Veneault-Fourrey C."/>
            <person name="LaButti K."/>
            <person name="Lindquist E.A."/>
            <person name="Lipzen A."/>
            <person name="Lundell T."/>
            <person name="Morin E."/>
            <person name="Murat C."/>
            <person name="Sun H."/>
            <person name="Tunlid A."/>
            <person name="Henrissat B."/>
            <person name="Grigoriev I.V."/>
            <person name="Hibbett D.S."/>
            <person name="Martin F."/>
            <person name="Nordberg H.P."/>
            <person name="Cantor M.N."/>
            <person name="Hua S.X."/>
        </authorList>
    </citation>
    <scope>NUCLEOTIDE SEQUENCE [LARGE SCALE GENOMIC DNA]</scope>
    <source>
        <strain evidence="1 2">MAFF 305830</strain>
    </source>
</reference>
<protein>
    <recommendedName>
        <fullName evidence="3">F-box domain-containing protein</fullName>
    </recommendedName>
</protein>